<reference evidence="4 5" key="1">
    <citation type="submission" date="2019-11" db="EMBL/GenBank/DDBJ databases">
        <title>Isolation of a new High Light Tolerant Cyanobacteria.</title>
        <authorList>
            <person name="Dobson Z."/>
            <person name="Vaughn N."/>
            <person name="Vaughn M."/>
            <person name="Fromme P."/>
            <person name="Mazor Y."/>
        </authorList>
    </citation>
    <scope>NUCLEOTIDE SEQUENCE [LARGE SCALE GENOMIC DNA]</scope>
    <source>
        <strain evidence="4 5">0216</strain>
    </source>
</reference>
<keyword evidence="2" id="KW-0812">Transmembrane</keyword>
<organism evidence="4 5">
    <name type="scientific">Cyanobacterium aponinum 0216</name>
    <dbReference type="NCBI Taxonomy" id="2676140"/>
    <lineage>
        <taxon>Bacteria</taxon>
        <taxon>Bacillati</taxon>
        <taxon>Cyanobacteriota</taxon>
        <taxon>Cyanophyceae</taxon>
        <taxon>Oscillatoriophycideae</taxon>
        <taxon>Chroococcales</taxon>
        <taxon>Geminocystaceae</taxon>
        <taxon>Cyanobacterium</taxon>
    </lineage>
</organism>
<gene>
    <name evidence="4" type="ORF">GGC33_00740</name>
</gene>
<evidence type="ECO:0000256" key="1">
    <source>
        <dbReference type="ARBA" id="ARBA00004141"/>
    </source>
</evidence>
<comment type="caution">
    <text evidence="4">The sequence shown here is derived from an EMBL/GenBank/DDBJ whole genome shotgun (WGS) entry which is preliminary data.</text>
</comment>
<dbReference type="PANTHER" id="PTHR33222">
    <property type="match status" value="1"/>
</dbReference>
<sequence>MESKVQDMETKQETMEKKISNDVPGMMTTTGKSAGDSSWQEYVDLVVDFLAKVPEQLGSFFSDYQKPLTTTGLIVASAITVYITLSVLDAIDNIPLLSSILELVGLGYSVWFVTRYLLKASTRQELFSEFDSLKQQVLGGKADN</sequence>
<dbReference type="InterPro" id="IPR033344">
    <property type="entry name" value="CURT1"/>
</dbReference>
<feature type="transmembrane region" description="Helical" evidence="2">
    <location>
        <begin position="94"/>
        <end position="118"/>
    </location>
</feature>
<dbReference type="GO" id="GO:0009579">
    <property type="term" value="C:thylakoid"/>
    <property type="evidence" value="ECO:0007669"/>
    <property type="project" value="InterPro"/>
</dbReference>
<dbReference type="InterPro" id="IPR025564">
    <property type="entry name" value="CAAD_dom"/>
</dbReference>
<dbReference type="RefSeq" id="WP_015218263.1">
    <property type="nucleotide sequence ID" value="NZ_WMIA01000001.1"/>
</dbReference>
<dbReference type="PANTHER" id="PTHR33222:SF4">
    <property type="entry name" value="PROTEIN CURVATURE THYLAKOID 1A, CHLOROPLASTIC"/>
    <property type="match status" value="1"/>
</dbReference>
<protein>
    <recommendedName>
        <fullName evidence="3">Cyanobacterial aminoacyl-tRNA synthetase CAAD domain-containing protein</fullName>
    </recommendedName>
</protein>
<comment type="subcellular location">
    <subcellularLocation>
        <location evidence="1">Membrane</location>
        <topology evidence="1">Multi-pass membrane protein</topology>
    </subcellularLocation>
</comment>
<proteinExistence type="predicted"/>
<name>A0A844GT67_9CHRO</name>
<accession>A0A844GT67</accession>
<keyword evidence="2" id="KW-0472">Membrane</keyword>
<feature type="domain" description="Cyanobacterial aminoacyl-tRNA synthetase CAAD" evidence="3">
    <location>
        <begin position="56"/>
        <end position="139"/>
    </location>
</feature>
<keyword evidence="2" id="KW-1133">Transmembrane helix</keyword>
<dbReference type="AlphaFoldDB" id="A0A844GT67"/>
<dbReference type="Proteomes" id="UP000437131">
    <property type="component" value="Unassembled WGS sequence"/>
</dbReference>
<evidence type="ECO:0000313" key="5">
    <source>
        <dbReference type="Proteomes" id="UP000437131"/>
    </source>
</evidence>
<evidence type="ECO:0000259" key="3">
    <source>
        <dbReference type="Pfam" id="PF14159"/>
    </source>
</evidence>
<evidence type="ECO:0000313" key="4">
    <source>
        <dbReference type="EMBL" id="MTF37465.1"/>
    </source>
</evidence>
<evidence type="ECO:0000256" key="2">
    <source>
        <dbReference type="SAM" id="Phobius"/>
    </source>
</evidence>
<dbReference type="GO" id="GO:0016020">
    <property type="term" value="C:membrane"/>
    <property type="evidence" value="ECO:0007669"/>
    <property type="project" value="UniProtKB-SubCell"/>
</dbReference>
<feature type="transmembrane region" description="Helical" evidence="2">
    <location>
        <begin position="68"/>
        <end position="88"/>
    </location>
</feature>
<dbReference type="Pfam" id="PF14159">
    <property type="entry name" value="CAAD"/>
    <property type="match status" value="1"/>
</dbReference>
<dbReference type="EMBL" id="WMIA01000001">
    <property type="protein sequence ID" value="MTF37465.1"/>
    <property type="molecule type" value="Genomic_DNA"/>
</dbReference>